<evidence type="ECO:0000256" key="1">
    <source>
        <dbReference type="ARBA" id="ARBA00010688"/>
    </source>
</evidence>
<keyword evidence="4" id="KW-0418">Kinase</keyword>
<sequence length="316" mass="31855">MIVTLTPNPSLDRTIALEQLRPGGVHRALSLREDPGGKGVNVSRALAANGAATIAVVPAGGEIAPRFSALLDDAHVTHDLVNLPGAVRTNITLVEDDGTTTKVNELGRDSTAADAALMLDAAESHLEGASWVVGCGSLPPGLGGEVYVELIARARRRGVAVAIDTSGVALTAVIGAGPDLIKPNHHELAEHAGRPLPLLTDVVEAAREIVDAGVATVVVSLGAQGAVAVSRDGAAHAVAHVASPLSTVGAGDCLLAGWLHAVSEGATARDAIERAVRWGSAAVALPGSAVPGPRDLEAVSVTSHPALDPRLAMSGD</sequence>
<dbReference type="PIRSF" id="PIRSF000535">
    <property type="entry name" value="1PFK/6PFK/LacC"/>
    <property type="match status" value="1"/>
</dbReference>
<keyword evidence="2 6" id="KW-0808">Transferase</keyword>
<dbReference type="SUPFAM" id="SSF53613">
    <property type="entry name" value="Ribokinase-like"/>
    <property type="match status" value="1"/>
</dbReference>
<dbReference type="Proteomes" id="UP001172708">
    <property type="component" value="Unassembled WGS sequence"/>
</dbReference>
<evidence type="ECO:0000256" key="3">
    <source>
        <dbReference type="ARBA" id="ARBA00022741"/>
    </source>
</evidence>
<dbReference type="InterPro" id="IPR022463">
    <property type="entry name" value="1-PFruKinase"/>
</dbReference>
<organism evidence="8 9">
    <name type="scientific">Demequina muriae</name>
    <dbReference type="NCBI Taxonomy" id="3051664"/>
    <lineage>
        <taxon>Bacteria</taxon>
        <taxon>Bacillati</taxon>
        <taxon>Actinomycetota</taxon>
        <taxon>Actinomycetes</taxon>
        <taxon>Micrococcales</taxon>
        <taxon>Demequinaceae</taxon>
        <taxon>Demequina</taxon>
    </lineage>
</organism>
<dbReference type="GO" id="GO:0008662">
    <property type="term" value="F:1-phosphofructokinase activity"/>
    <property type="evidence" value="ECO:0007669"/>
    <property type="project" value="UniProtKB-EC"/>
</dbReference>
<dbReference type="NCBIfam" id="TIGR03828">
    <property type="entry name" value="pfkB"/>
    <property type="match status" value="1"/>
</dbReference>
<dbReference type="InterPro" id="IPR017583">
    <property type="entry name" value="Tagatose/fructose_Pkinase"/>
</dbReference>
<accession>A0ABT8GER7</accession>
<dbReference type="PANTHER" id="PTHR46566">
    <property type="entry name" value="1-PHOSPHOFRUCTOKINASE-RELATED"/>
    <property type="match status" value="1"/>
</dbReference>
<evidence type="ECO:0000259" key="7">
    <source>
        <dbReference type="Pfam" id="PF00294"/>
    </source>
</evidence>
<comment type="caution">
    <text evidence="8">The sequence shown here is derived from an EMBL/GenBank/DDBJ whole genome shotgun (WGS) entry which is preliminary data.</text>
</comment>
<keyword evidence="5" id="KW-0067">ATP-binding</keyword>
<dbReference type="InterPro" id="IPR011611">
    <property type="entry name" value="PfkB_dom"/>
</dbReference>
<keyword evidence="9" id="KW-1185">Reference proteome</keyword>
<evidence type="ECO:0000256" key="5">
    <source>
        <dbReference type="ARBA" id="ARBA00022840"/>
    </source>
</evidence>
<gene>
    <name evidence="8" type="primary">pfkB</name>
    <name evidence="8" type="ORF">QQX02_03200</name>
</gene>
<dbReference type="EMBL" id="JAUHQA010000001">
    <property type="protein sequence ID" value="MDN4479928.1"/>
    <property type="molecule type" value="Genomic_DNA"/>
</dbReference>
<dbReference type="RefSeq" id="WP_301141177.1">
    <property type="nucleotide sequence ID" value="NZ_JAUHQA010000001.1"/>
</dbReference>
<dbReference type="Pfam" id="PF00294">
    <property type="entry name" value="PfkB"/>
    <property type="match status" value="1"/>
</dbReference>
<dbReference type="EC" id="2.7.1.56" evidence="8"/>
<keyword evidence="3" id="KW-0547">Nucleotide-binding</keyword>
<evidence type="ECO:0000256" key="4">
    <source>
        <dbReference type="ARBA" id="ARBA00022777"/>
    </source>
</evidence>
<dbReference type="Gene3D" id="3.40.1190.20">
    <property type="match status" value="1"/>
</dbReference>
<evidence type="ECO:0000256" key="6">
    <source>
        <dbReference type="PIRNR" id="PIRNR000535"/>
    </source>
</evidence>
<evidence type="ECO:0000313" key="8">
    <source>
        <dbReference type="EMBL" id="MDN4479928.1"/>
    </source>
</evidence>
<protein>
    <submittedName>
        <fullName evidence="8">1-phosphofructokinase</fullName>
        <ecNumber evidence="8">2.7.1.56</ecNumber>
    </submittedName>
</protein>
<reference evidence="8" key="1">
    <citation type="submission" date="2023-06" db="EMBL/GenBank/DDBJ databases">
        <title>Egi l300058.</title>
        <authorList>
            <person name="Gao L."/>
            <person name="Fang B.-Z."/>
            <person name="Li W.-J."/>
        </authorList>
    </citation>
    <scope>NUCLEOTIDE SEQUENCE</scope>
    <source>
        <strain evidence="8">EGI L300058</strain>
    </source>
</reference>
<evidence type="ECO:0000256" key="2">
    <source>
        <dbReference type="ARBA" id="ARBA00022679"/>
    </source>
</evidence>
<comment type="similarity">
    <text evidence="1">Belongs to the carbohydrate kinase PfkB family.</text>
</comment>
<dbReference type="PANTHER" id="PTHR46566:SF5">
    <property type="entry name" value="1-PHOSPHOFRUCTOKINASE"/>
    <property type="match status" value="1"/>
</dbReference>
<name>A0ABT8GER7_9MICO</name>
<feature type="domain" description="Carbohydrate kinase PfkB" evidence="7">
    <location>
        <begin position="16"/>
        <end position="289"/>
    </location>
</feature>
<evidence type="ECO:0000313" key="9">
    <source>
        <dbReference type="Proteomes" id="UP001172708"/>
    </source>
</evidence>
<dbReference type="CDD" id="cd01164">
    <property type="entry name" value="FruK_PfkB_like"/>
    <property type="match status" value="1"/>
</dbReference>
<dbReference type="InterPro" id="IPR029056">
    <property type="entry name" value="Ribokinase-like"/>
</dbReference>
<dbReference type="NCBIfam" id="TIGR03168">
    <property type="entry name" value="1-PFK"/>
    <property type="match status" value="1"/>
</dbReference>
<proteinExistence type="inferred from homology"/>